<reference evidence="1" key="2">
    <citation type="submission" date="2020-11" db="EMBL/GenBank/DDBJ databases">
        <authorList>
            <consortium name="DOE Joint Genome Institute"/>
            <person name="Kuo A."/>
            <person name="Miyauchi S."/>
            <person name="Kiss E."/>
            <person name="Drula E."/>
            <person name="Kohler A."/>
            <person name="Sanchez-Garcia M."/>
            <person name="Andreopoulos B."/>
            <person name="Barry K.W."/>
            <person name="Bonito G."/>
            <person name="Buee M."/>
            <person name="Carver A."/>
            <person name="Chen C."/>
            <person name="Cichocki N."/>
            <person name="Clum A."/>
            <person name="Culley D."/>
            <person name="Crous P.W."/>
            <person name="Fauchery L."/>
            <person name="Girlanda M."/>
            <person name="Hayes R."/>
            <person name="Keri Z."/>
            <person name="Labutti K."/>
            <person name="Lipzen A."/>
            <person name="Lombard V."/>
            <person name="Magnuson J."/>
            <person name="Maillard F."/>
            <person name="Morin E."/>
            <person name="Murat C."/>
            <person name="Nolan M."/>
            <person name="Ohm R."/>
            <person name="Pangilinan J."/>
            <person name="Pereira M."/>
            <person name="Perotto S."/>
            <person name="Peter M."/>
            <person name="Riley R."/>
            <person name="Sitrit Y."/>
            <person name="Stielow B."/>
            <person name="Szollosi G."/>
            <person name="Zifcakova L."/>
            <person name="Stursova M."/>
            <person name="Spatafora J.W."/>
            <person name="Tedersoo L."/>
            <person name="Vaario L.-M."/>
            <person name="Yamada A."/>
            <person name="Yan M."/>
            <person name="Wang P."/>
            <person name="Xu J."/>
            <person name="Bruns T."/>
            <person name="Baldrian P."/>
            <person name="Vilgalys R."/>
            <person name="Henrissat B."/>
            <person name="Grigoriev I.V."/>
            <person name="Hibbett D."/>
            <person name="Nagy L.G."/>
            <person name="Martin F.M."/>
        </authorList>
    </citation>
    <scope>NUCLEOTIDE SEQUENCE</scope>
    <source>
        <strain evidence="1">UH-Tt-Lm1</strain>
    </source>
</reference>
<reference evidence="1" key="1">
    <citation type="journal article" date="2020" name="Nat. Commun.">
        <title>Large-scale genome sequencing of mycorrhizal fungi provides insights into the early evolution of symbiotic traits.</title>
        <authorList>
            <person name="Miyauchi S."/>
            <person name="Kiss E."/>
            <person name="Kuo A."/>
            <person name="Drula E."/>
            <person name="Kohler A."/>
            <person name="Sanchez-Garcia M."/>
            <person name="Morin E."/>
            <person name="Andreopoulos B."/>
            <person name="Barry K.W."/>
            <person name="Bonito G."/>
            <person name="Buee M."/>
            <person name="Carver A."/>
            <person name="Chen C."/>
            <person name="Cichocki N."/>
            <person name="Clum A."/>
            <person name="Culley D."/>
            <person name="Crous P.W."/>
            <person name="Fauchery L."/>
            <person name="Girlanda M."/>
            <person name="Hayes R.D."/>
            <person name="Keri Z."/>
            <person name="LaButti K."/>
            <person name="Lipzen A."/>
            <person name="Lombard V."/>
            <person name="Magnuson J."/>
            <person name="Maillard F."/>
            <person name="Murat C."/>
            <person name="Nolan M."/>
            <person name="Ohm R.A."/>
            <person name="Pangilinan J."/>
            <person name="Pereira M.F."/>
            <person name="Perotto S."/>
            <person name="Peter M."/>
            <person name="Pfister S."/>
            <person name="Riley R."/>
            <person name="Sitrit Y."/>
            <person name="Stielow J.B."/>
            <person name="Szollosi G."/>
            <person name="Zifcakova L."/>
            <person name="Stursova M."/>
            <person name="Spatafora J.W."/>
            <person name="Tedersoo L."/>
            <person name="Vaario L.M."/>
            <person name="Yamada A."/>
            <person name="Yan M."/>
            <person name="Wang P."/>
            <person name="Xu J."/>
            <person name="Bruns T."/>
            <person name="Baldrian P."/>
            <person name="Vilgalys R."/>
            <person name="Dunand C."/>
            <person name="Henrissat B."/>
            <person name="Grigoriev I.V."/>
            <person name="Hibbett D."/>
            <person name="Nagy L.G."/>
            <person name="Martin F.M."/>
        </authorList>
    </citation>
    <scope>NUCLEOTIDE SEQUENCE</scope>
    <source>
        <strain evidence="1">UH-Tt-Lm1</strain>
    </source>
</reference>
<evidence type="ECO:0000313" key="1">
    <source>
        <dbReference type="EMBL" id="KAF9778349.1"/>
    </source>
</evidence>
<dbReference type="InterPro" id="IPR009057">
    <property type="entry name" value="Homeodomain-like_sf"/>
</dbReference>
<sequence>TFSEDLKARVANLYSQGDMTMREVAETFNVSLGFVHNIVTYHGQFGQVTNPHTSGSHGRQRTLDTIDMIFIREVIKAEPSLYLDEIQHKLMIARD</sequence>
<dbReference type="OrthoDB" id="3022198at2759"/>
<name>A0A9P6H3U9_9AGAM</name>
<comment type="caution">
    <text evidence="1">The sequence shown here is derived from an EMBL/GenBank/DDBJ whole genome shotgun (WGS) entry which is preliminary data.</text>
</comment>
<evidence type="ECO:0000313" key="2">
    <source>
        <dbReference type="Proteomes" id="UP000736335"/>
    </source>
</evidence>
<feature type="non-terminal residue" evidence="1">
    <location>
        <position position="1"/>
    </location>
</feature>
<organism evidence="1 2">
    <name type="scientific">Thelephora terrestris</name>
    <dbReference type="NCBI Taxonomy" id="56493"/>
    <lineage>
        <taxon>Eukaryota</taxon>
        <taxon>Fungi</taxon>
        <taxon>Dikarya</taxon>
        <taxon>Basidiomycota</taxon>
        <taxon>Agaricomycotina</taxon>
        <taxon>Agaricomycetes</taxon>
        <taxon>Thelephorales</taxon>
        <taxon>Thelephoraceae</taxon>
        <taxon>Thelephora</taxon>
    </lineage>
</organism>
<protein>
    <submittedName>
        <fullName evidence="1">Uncharacterized protein</fullName>
    </submittedName>
</protein>
<keyword evidence="2" id="KW-1185">Reference proteome</keyword>
<feature type="non-terminal residue" evidence="1">
    <location>
        <position position="95"/>
    </location>
</feature>
<dbReference type="SUPFAM" id="SSF46689">
    <property type="entry name" value="Homeodomain-like"/>
    <property type="match status" value="1"/>
</dbReference>
<proteinExistence type="predicted"/>
<accession>A0A9P6H3U9</accession>
<dbReference type="EMBL" id="WIUZ02000023">
    <property type="protein sequence ID" value="KAF9778349.1"/>
    <property type="molecule type" value="Genomic_DNA"/>
</dbReference>
<dbReference type="AlphaFoldDB" id="A0A9P6H3U9"/>
<dbReference type="Proteomes" id="UP000736335">
    <property type="component" value="Unassembled WGS sequence"/>
</dbReference>
<gene>
    <name evidence="1" type="ORF">BJ322DRAFT_982616</name>
</gene>